<evidence type="ECO:0000313" key="4">
    <source>
        <dbReference type="EMBL" id="TCW47729.1"/>
    </source>
</evidence>
<dbReference type="GO" id="GO:0004106">
    <property type="term" value="F:chorismate mutase activity"/>
    <property type="evidence" value="ECO:0007669"/>
    <property type="project" value="InterPro"/>
</dbReference>
<proteinExistence type="predicted"/>
<dbReference type="AlphaFoldDB" id="A0A4R4B3J8"/>
<dbReference type="GO" id="GO:0016832">
    <property type="term" value="F:aldehyde-lyase activity"/>
    <property type="evidence" value="ECO:0007669"/>
    <property type="project" value="InterPro"/>
</dbReference>
<dbReference type="Proteomes" id="UP000295285">
    <property type="component" value="Unassembled WGS sequence"/>
</dbReference>
<dbReference type="PANTHER" id="PTHR43018">
    <property type="entry name" value="PHOSPHO-2-DEHYDRO-3-DEOXYHEPTONATE ALDOLASE"/>
    <property type="match status" value="1"/>
</dbReference>
<dbReference type="InterPro" id="IPR006218">
    <property type="entry name" value="DAHP1/KDSA"/>
</dbReference>
<accession>A0A4R4B3J8</accession>
<protein>
    <submittedName>
        <fullName evidence="4">3-deoxy-D-arabinoheptulosonate-7-phosphate synthase</fullName>
    </submittedName>
</protein>
<dbReference type="InterPro" id="IPR013785">
    <property type="entry name" value="Aldolase_TIM"/>
</dbReference>
<dbReference type="Pfam" id="PF00793">
    <property type="entry name" value="DAHP_synth_1"/>
    <property type="match status" value="1"/>
</dbReference>
<dbReference type="Pfam" id="PF01817">
    <property type="entry name" value="CM_2"/>
    <property type="match status" value="1"/>
</dbReference>
<dbReference type="GO" id="GO:0046417">
    <property type="term" value="P:chorismate metabolic process"/>
    <property type="evidence" value="ECO:0007669"/>
    <property type="project" value="InterPro"/>
</dbReference>
<name>A0A4R4B3J8_BACTU</name>
<keyword evidence="1" id="KW-0808">Transferase</keyword>
<dbReference type="PANTHER" id="PTHR43018:SF1">
    <property type="entry name" value="PROTEIN AROA(G)"/>
    <property type="match status" value="1"/>
</dbReference>
<comment type="caution">
    <text evidence="4">The sequence shown here is derived from an EMBL/GenBank/DDBJ whole genome shotgun (WGS) entry which is preliminary data.</text>
</comment>
<organism evidence="4 5">
    <name type="scientific">Bacillus thuringiensis</name>
    <dbReference type="NCBI Taxonomy" id="1428"/>
    <lineage>
        <taxon>Bacteria</taxon>
        <taxon>Bacillati</taxon>
        <taxon>Bacillota</taxon>
        <taxon>Bacilli</taxon>
        <taxon>Bacillales</taxon>
        <taxon>Bacillaceae</taxon>
        <taxon>Bacillus</taxon>
        <taxon>Bacillus cereus group</taxon>
    </lineage>
</organism>
<evidence type="ECO:0000256" key="1">
    <source>
        <dbReference type="ARBA" id="ARBA00022679"/>
    </source>
</evidence>
<dbReference type="NCBIfam" id="NF009239">
    <property type="entry name" value="PRK12595.1"/>
    <property type="match status" value="1"/>
</dbReference>
<feature type="domain" description="Chorismate mutase" evidence="3">
    <location>
        <begin position="1"/>
        <end position="88"/>
    </location>
</feature>
<dbReference type="InterPro" id="IPR002701">
    <property type="entry name" value="CM_II_prokaryot"/>
</dbReference>
<dbReference type="SUPFAM" id="SSF48600">
    <property type="entry name" value="Chorismate mutase II"/>
    <property type="match status" value="1"/>
</dbReference>
<dbReference type="SUPFAM" id="SSF51569">
    <property type="entry name" value="Aldolase"/>
    <property type="match status" value="1"/>
</dbReference>
<dbReference type="Gene3D" id="1.20.59.10">
    <property type="entry name" value="Chorismate mutase"/>
    <property type="match status" value="1"/>
</dbReference>
<dbReference type="GO" id="GO:0016740">
    <property type="term" value="F:transferase activity"/>
    <property type="evidence" value="ECO:0007669"/>
    <property type="project" value="UniProtKB-KW"/>
</dbReference>
<dbReference type="InterPro" id="IPR036263">
    <property type="entry name" value="Chorismate_II_sf"/>
</dbReference>
<evidence type="ECO:0000313" key="5">
    <source>
        <dbReference type="Proteomes" id="UP000295285"/>
    </source>
</evidence>
<evidence type="ECO:0000259" key="3">
    <source>
        <dbReference type="PROSITE" id="PS51168"/>
    </source>
</evidence>
<evidence type="ECO:0000256" key="2">
    <source>
        <dbReference type="SAM" id="Coils"/>
    </source>
</evidence>
<gene>
    <name evidence="4" type="ORF">EC910_12344</name>
</gene>
<dbReference type="NCBIfam" id="NF006421">
    <property type="entry name" value="PRK08673.1"/>
    <property type="match status" value="1"/>
</dbReference>
<dbReference type="PROSITE" id="PS51168">
    <property type="entry name" value="CHORISMATE_MUT_2"/>
    <property type="match status" value="1"/>
</dbReference>
<dbReference type="InterPro" id="IPR052899">
    <property type="entry name" value="Class-I_DAHP_synthase"/>
</dbReference>
<sequence>MDKLNELRAVIEELDMQLVDILNKRGEVVKEIGKEKQRLNLDVDNLEREKNLIKKLTMLNSGAYTSEMLKKIYAEIFKASRDIQKNKVEKIPLLVSRKHKSEDTIINVKGERIGDGYPHFVMGPCAVEDWSQVRAVAQEMSKKGLTLLRGGAYKPRTSPYDFQGLGIEGLKILKDVAQEFNMAVITELVSTQNIDEFLNYVDVIQIGARNMHNFELLKAVGQTNKPVLLKRGLSATIQEFIFAAEYILSEGNTNVILCERGIRTYETATRNTLDITAVPILKKETHLPVLVDVTHSTGRKDLLIPAAKAAIAIGADGVMAEVHPNPSVALSDSKQQMDFDEFSEFMNSMKSFISGEIFKKEKMKIK</sequence>
<dbReference type="InterPro" id="IPR006268">
    <property type="entry name" value="DAHP_syn_2"/>
</dbReference>
<dbReference type="SMART" id="SM00830">
    <property type="entry name" value="CM_2"/>
    <property type="match status" value="1"/>
</dbReference>
<feature type="coiled-coil region" evidence="2">
    <location>
        <begin position="4"/>
        <end position="56"/>
    </location>
</feature>
<dbReference type="EMBL" id="SMDG01000023">
    <property type="protein sequence ID" value="TCW47729.1"/>
    <property type="molecule type" value="Genomic_DNA"/>
</dbReference>
<dbReference type="InterPro" id="IPR036979">
    <property type="entry name" value="CM_dom_sf"/>
</dbReference>
<reference evidence="4 5" key="1">
    <citation type="submission" date="2019-03" db="EMBL/GenBank/DDBJ databases">
        <title>Above-ground endophytic microbial communities from plants in different locations in the United States.</title>
        <authorList>
            <person name="Frank C."/>
        </authorList>
    </citation>
    <scope>NUCLEOTIDE SEQUENCE [LARGE SCALE GENOMIC DNA]</scope>
    <source>
        <strain evidence="4 5">LP_2_YM</strain>
    </source>
</reference>
<dbReference type="Gene3D" id="3.20.20.70">
    <property type="entry name" value="Aldolase class I"/>
    <property type="match status" value="1"/>
</dbReference>
<dbReference type="NCBIfam" id="TIGR01361">
    <property type="entry name" value="DAHP_synth_Bsub"/>
    <property type="match status" value="1"/>
</dbReference>
<dbReference type="GO" id="GO:0009073">
    <property type="term" value="P:aromatic amino acid family biosynthetic process"/>
    <property type="evidence" value="ECO:0007669"/>
    <property type="project" value="InterPro"/>
</dbReference>
<keyword evidence="2" id="KW-0175">Coiled coil</keyword>